<reference evidence="1 2" key="1">
    <citation type="submission" date="2014-07" db="EMBL/GenBank/DDBJ databases">
        <title>Genome Sequence of Rhodococcus opacus Strain R7, a Biodegrader of Mono- and Polycyclic Aromatic Hydrocarbons.</title>
        <authorList>
            <person name="Di Gennaro P."/>
            <person name="Zampolli J."/>
            <person name="Presti I."/>
            <person name="Cappelletti M."/>
            <person name="D'Ursi P."/>
            <person name="Orro A."/>
            <person name="Mezzelani A."/>
            <person name="Milanesi L."/>
        </authorList>
    </citation>
    <scope>NUCLEOTIDE SEQUENCE [LARGE SCALE GENOMIC DNA]</scope>
    <source>
        <strain evidence="1 2">R7</strain>
        <plasmid evidence="1">pPDG4</plasmid>
    </source>
</reference>
<accession>A0A076EZS7</accession>
<proteinExistence type="predicted"/>
<dbReference type="EMBL" id="CP008951">
    <property type="protein sequence ID" value="AII11455.1"/>
    <property type="molecule type" value="Genomic_DNA"/>
</dbReference>
<evidence type="ECO:0000313" key="2">
    <source>
        <dbReference type="Proteomes" id="UP000028488"/>
    </source>
</evidence>
<sequence length="128" mass="14198">MTPLRTRTPPEWARDNVDRLVDASAAPTTRARAETLGDLLHREGISDAVEMMSRSDLLAIVAEISCPLMVVYGQNDTITPADESIRRFGALRRPPDIQRVARSGHLLPVEAPAELAGHIRNHIQEEQQ</sequence>
<evidence type="ECO:0000313" key="1">
    <source>
        <dbReference type="EMBL" id="AII11455.1"/>
    </source>
</evidence>
<dbReference type="Gene3D" id="3.40.50.1820">
    <property type="entry name" value="alpha/beta hydrolase"/>
    <property type="match status" value="1"/>
</dbReference>
<dbReference type="SUPFAM" id="SSF53474">
    <property type="entry name" value="alpha/beta-Hydrolases"/>
    <property type="match status" value="1"/>
</dbReference>
<organism evidence="1 2">
    <name type="scientific">Rhodococcus opacus</name>
    <name type="common">Nocardia opaca</name>
    <dbReference type="NCBI Taxonomy" id="37919"/>
    <lineage>
        <taxon>Bacteria</taxon>
        <taxon>Bacillati</taxon>
        <taxon>Actinomycetota</taxon>
        <taxon>Actinomycetes</taxon>
        <taxon>Mycobacteriales</taxon>
        <taxon>Nocardiaceae</taxon>
        <taxon>Rhodococcus</taxon>
    </lineage>
</organism>
<dbReference type="Proteomes" id="UP000028488">
    <property type="component" value="Plasmid pPDG4"/>
</dbReference>
<name>A0A076EZS7_RHOOP</name>
<keyword evidence="1" id="KW-0614">Plasmid</keyword>
<dbReference type="AlphaFoldDB" id="A0A076EZS7"/>
<dbReference type="InterPro" id="IPR029058">
    <property type="entry name" value="AB_hydrolase_fold"/>
</dbReference>
<geneLocation type="plasmid" evidence="1 2">
    <name>pPDG4</name>
</geneLocation>
<protein>
    <recommendedName>
        <fullName evidence="3">AB hydrolase-1 domain-containing protein</fullName>
    </recommendedName>
</protein>
<evidence type="ECO:0008006" key="3">
    <source>
        <dbReference type="Google" id="ProtNLM"/>
    </source>
</evidence>
<gene>
    <name evidence="1" type="ORF">EP51_46585</name>
</gene>